<dbReference type="AlphaFoldDB" id="A0A917WQ41"/>
<proteinExistence type="predicted"/>
<keyword evidence="4 6" id="KW-1133">Transmembrane helix</keyword>
<dbReference type="Gene3D" id="3.40.1710.10">
    <property type="entry name" value="abc type-2 transporter like domain"/>
    <property type="match status" value="1"/>
</dbReference>
<comment type="subcellular location">
    <subcellularLocation>
        <location evidence="1">Cell membrane</location>
        <topology evidence="1">Multi-pass membrane protein</topology>
    </subcellularLocation>
</comment>
<organism evidence="8 9">
    <name type="scientific">Micromonospora sonchi</name>
    <dbReference type="NCBI Taxonomy" id="1763543"/>
    <lineage>
        <taxon>Bacteria</taxon>
        <taxon>Bacillati</taxon>
        <taxon>Actinomycetota</taxon>
        <taxon>Actinomycetes</taxon>
        <taxon>Micromonosporales</taxon>
        <taxon>Micromonosporaceae</taxon>
        <taxon>Micromonospora</taxon>
    </lineage>
</organism>
<dbReference type="Proteomes" id="UP000608890">
    <property type="component" value="Unassembled WGS sequence"/>
</dbReference>
<feature type="transmembrane region" description="Helical" evidence="6">
    <location>
        <begin position="257"/>
        <end position="277"/>
    </location>
</feature>
<dbReference type="GO" id="GO:0005886">
    <property type="term" value="C:plasma membrane"/>
    <property type="evidence" value="ECO:0007669"/>
    <property type="project" value="UniProtKB-SubCell"/>
</dbReference>
<feature type="transmembrane region" description="Helical" evidence="6">
    <location>
        <begin position="34"/>
        <end position="53"/>
    </location>
</feature>
<sequence>MTSPQFRIRPRRIRTVFAIAGVQLRLLFRQRLSVFWVIVAPLLFVFVLGLQFGGGQPPRLAVVNEGNGLVAQRLVDALDADDRLTVIELVGADQLRTDVQRGRADAGLVIPAELDAVVSSGGQATVEYLARPSNPTAADLGVWVRAVISQQATLVRAAQVATGENAGTFRQNLDRTGTVEVPGVTVVADTVGTTPFPDGINPYALMAPSMLLLYVFLTSLTAALRVIETRRRGITRRMYATPTTAGTIVAGEALGRFGIALTQGLIVMAGSALLFGVDWGSPPAAAALLVLFCLVASGVAMLVGAVLRNEGPALGICLGLGLGLGAAGGAMVPLELLGGPARTVASFTPHAWAYQGFTELVRHGGGITDIAPQLGVLAGFAVVLFTLGTRWLRRGIVR</sequence>
<evidence type="ECO:0000256" key="2">
    <source>
        <dbReference type="ARBA" id="ARBA00022475"/>
    </source>
</evidence>
<dbReference type="PANTHER" id="PTHR30294:SF38">
    <property type="entry name" value="TRANSPORT PERMEASE PROTEIN"/>
    <property type="match status" value="1"/>
</dbReference>
<evidence type="ECO:0000256" key="1">
    <source>
        <dbReference type="ARBA" id="ARBA00004651"/>
    </source>
</evidence>
<feature type="transmembrane region" description="Helical" evidence="6">
    <location>
        <begin position="370"/>
        <end position="392"/>
    </location>
</feature>
<keyword evidence="2" id="KW-1003">Cell membrane</keyword>
<dbReference type="Pfam" id="PF12698">
    <property type="entry name" value="ABC2_membrane_3"/>
    <property type="match status" value="1"/>
</dbReference>
<dbReference type="EMBL" id="BMNB01000001">
    <property type="protein sequence ID" value="GGM20670.1"/>
    <property type="molecule type" value="Genomic_DNA"/>
</dbReference>
<keyword evidence="3 6" id="KW-0812">Transmembrane</keyword>
<feature type="transmembrane region" description="Helical" evidence="6">
    <location>
        <begin position="314"/>
        <end position="334"/>
    </location>
</feature>
<name>A0A917WQ41_9ACTN</name>
<evidence type="ECO:0000313" key="8">
    <source>
        <dbReference type="EMBL" id="GGM20670.1"/>
    </source>
</evidence>
<evidence type="ECO:0000313" key="9">
    <source>
        <dbReference type="Proteomes" id="UP000608890"/>
    </source>
</evidence>
<dbReference type="GO" id="GO:0140359">
    <property type="term" value="F:ABC-type transporter activity"/>
    <property type="evidence" value="ECO:0007669"/>
    <property type="project" value="InterPro"/>
</dbReference>
<evidence type="ECO:0000256" key="4">
    <source>
        <dbReference type="ARBA" id="ARBA00022989"/>
    </source>
</evidence>
<gene>
    <name evidence="8" type="primary">yfiM</name>
    <name evidence="8" type="ORF">GCM10011608_01600</name>
</gene>
<feature type="transmembrane region" description="Helical" evidence="6">
    <location>
        <begin position="283"/>
        <end position="307"/>
    </location>
</feature>
<accession>A0A917WQ41</accession>
<keyword evidence="5 6" id="KW-0472">Membrane</keyword>
<reference evidence="8" key="2">
    <citation type="submission" date="2020-09" db="EMBL/GenBank/DDBJ databases">
        <authorList>
            <person name="Sun Q."/>
            <person name="Zhou Y."/>
        </authorList>
    </citation>
    <scope>NUCLEOTIDE SEQUENCE</scope>
    <source>
        <strain evidence="8">CGMCC 4.7312</strain>
    </source>
</reference>
<dbReference type="RefSeq" id="WP_189040259.1">
    <property type="nucleotide sequence ID" value="NZ_BMNB01000001.1"/>
</dbReference>
<reference evidence="8" key="1">
    <citation type="journal article" date="2014" name="Int. J. Syst. Evol. Microbiol.">
        <title>Complete genome sequence of Corynebacterium casei LMG S-19264T (=DSM 44701T), isolated from a smear-ripened cheese.</title>
        <authorList>
            <consortium name="US DOE Joint Genome Institute (JGI-PGF)"/>
            <person name="Walter F."/>
            <person name="Albersmeier A."/>
            <person name="Kalinowski J."/>
            <person name="Ruckert C."/>
        </authorList>
    </citation>
    <scope>NUCLEOTIDE SEQUENCE</scope>
    <source>
        <strain evidence="8">CGMCC 4.7312</strain>
    </source>
</reference>
<dbReference type="InterPro" id="IPR013525">
    <property type="entry name" value="ABC2_TM"/>
</dbReference>
<comment type="caution">
    <text evidence="8">The sequence shown here is derived from an EMBL/GenBank/DDBJ whole genome shotgun (WGS) entry which is preliminary data.</text>
</comment>
<evidence type="ECO:0000259" key="7">
    <source>
        <dbReference type="Pfam" id="PF12698"/>
    </source>
</evidence>
<dbReference type="InterPro" id="IPR051449">
    <property type="entry name" value="ABC-2_transporter_component"/>
</dbReference>
<evidence type="ECO:0000256" key="3">
    <source>
        <dbReference type="ARBA" id="ARBA00022692"/>
    </source>
</evidence>
<evidence type="ECO:0000256" key="6">
    <source>
        <dbReference type="SAM" id="Phobius"/>
    </source>
</evidence>
<feature type="domain" description="ABC-2 type transporter transmembrane" evidence="7">
    <location>
        <begin position="33"/>
        <end position="388"/>
    </location>
</feature>
<evidence type="ECO:0000256" key="5">
    <source>
        <dbReference type="ARBA" id="ARBA00023136"/>
    </source>
</evidence>
<keyword evidence="9" id="KW-1185">Reference proteome</keyword>
<dbReference type="PANTHER" id="PTHR30294">
    <property type="entry name" value="MEMBRANE COMPONENT OF ABC TRANSPORTER YHHJ-RELATED"/>
    <property type="match status" value="1"/>
</dbReference>
<protein>
    <submittedName>
        <fullName evidence="8">Transport permease YfiM</fullName>
    </submittedName>
</protein>
<feature type="transmembrane region" description="Helical" evidence="6">
    <location>
        <begin position="203"/>
        <end position="227"/>
    </location>
</feature>